<keyword evidence="4" id="KW-0067">ATP-binding</keyword>
<evidence type="ECO:0000259" key="6">
    <source>
        <dbReference type="PROSITE" id="PS51192"/>
    </source>
</evidence>
<name>A0A5Q2MYJ4_9FIRM</name>
<feature type="compositionally biased region" description="Basic residues" evidence="5">
    <location>
        <begin position="1"/>
        <end position="17"/>
    </location>
</feature>
<evidence type="ECO:0000313" key="9">
    <source>
        <dbReference type="Proteomes" id="UP000366051"/>
    </source>
</evidence>
<evidence type="ECO:0000313" key="8">
    <source>
        <dbReference type="EMBL" id="QGG47031.1"/>
    </source>
</evidence>
<gene>
    <name evidence="8" type="ORF">FTV88_0875</name>
</gene>
<dbReference type="GO" id="GO:0003676">
    <property type="term" value="F:nucleic acid binding"/>
    <property type="evidence" value="ECO:0007669"/>
    <property type="project" value="InterPro"/>
</dbReference>
<dbReference type="SMART" id="SM00490">
    <property type="entry name" value="HELICc"/>
    <property type="match status" value="1"/>
</dbReference>
<feature type="domain" description="Helicase C-terminal" evidence="7">
    <location>
        <begin position="363"/>
        <end position="474"/>
    </location>
</feature>
<dbReference type="SUPFAM" id="SSF52540">
    <property type="entry name" value="P-loop containing nucleoside triphosphate hydrolases"/>
    <property type="match status" value="1"/>
</dbReference>
<feature type="region of interest" description="Disordered" evidence="5">
    <location>
        <begin position="1"/>
        <end position="43"/>
    </location>
</feature>
<proteinExistence type="predicted"/>
<dbReference type="GO" id="GO:0004386">
    <property type="term" value="F:helicase activity"/>
    <property type="evidence" value="ECO:0007669"/>
    <property type="project" value="UniProtKB-KW"/>
</dbReference>
<dbReference type="PROSITE" id="PS51192">
    <property type="entry name" value="HELICASE_ATP_BIND_1"/>
    <property type="match status" value="1"/>
</dbReference>
<dbReference type="AlphaFoldDB" id="A0A5Q2MYJ4"/>
<accession>A0A5Q2MYJ4</accession>
<evidence type="ECO:0000256" key="3">
    <source>
        <dbReference type="ARBA" id="ARBA00022806"/>
    </source>
</evidence>
<feature type="domain" description="Helicase ATP-binding" evidence="6">
    <location>
        <begin position="93"/>
        <end position="250"/>
    </location>
</feature>
<dbReference type="Proteomes" id="UP000366051">
    <property type="component" value="Chromosome"/>
</dbReference>
<dbReference type="PANTHER" id="PTHR12131">
    <property type="entry name" value="ATP-DEPENDENT RNA AND DNA HELICASE"/>
    <property type="match status" value="1"/>
</dbReference>
<dbReference type="KEGG" id="hcv:FTV88_0875"/>
<sequence>MKKNKSNRFGPKKRKQRSTPLDVITTKGQKAKNSPQEWPTSEEGHRYVKAIARDLNLFRRTYRLKKVQKPPHSNPQNPLFKGLQLDDFQVQAVQYLDQGQDCLVAAHTGNGKTLIADYLVDKAMQEGRQVFYTAPIKALSNQKYRDYCSAYGEESVGLLTGDHQINRLASIIVMTTEIFRNMLIEKDVPPALSHVVFDEIHYLNDPERGAVWEECLILLPPQVRLLGLSATVPNIDEIAQWLSHVHNRPVPVVKYLHRHVPLEHFYYQKDIGLGTSSQMISFWNEMQEPPKDLAEQKLREKKMGRHGLIGMTSHRYLIACLASMELIPAIYFLFSRAGCEQAANDWRGYTFLSLQDQEKAETTLTQIEEKLGSALINSTTWTTMRDLLVRGIAFHHAGLPPIVKQAVEEAFGRAIVRVLYATETFAVGINYPVKTVCIDSTTKFDGKSFRVMTGTEYHQMAGRAGRRGMDDRAW</sequence>
<dbReference type="CDD" id="cd18795">
    <property type="entry name" value="SF2_C_Ski2"/>
    <property type="match status" value="1"/>
</dbReference>
<reference evidence="9" key="1">
    <citation type="submission" date="2019-11" db="EMBL/GenBank/DDBJ databases">
        <title>Genome sequence of Heliorestis convoluta strain HH, an alkaliphilic and minimalistic phototrophic bacterium from a soda lake in Egypt.</title>
        <authorList>
            <person name="Dewey E.D."/>
            <person name="Stokes L.M."/>
            <person name="Burchell B.M."/>
            <person name="Shaffer K.N."/>
            <person name="Huntington A.M."/>
            <person name="Baker J.M."/>
            <person name="Nadendla S."/>
            <person name="Giglio M.G."/>
            <person name="Touchman J.W."/>
            <person name="Blankenship R.E."/>
            <person name="Madigan M.T."/>
            <person name="Sattley W.M."/>
        </authorList>
    </citation>
    <scope>NUCLEOTIDE SEQUENCE [LARGE SCALE GENOMIC DNA]</scope>
    <source>
        <strain evidence="9">HH</strain>
    </source>
</reference>
<dbReference type="GO" id="GO:0070478">
    <property type="term" value="P:nuclear-transcribed mRNA catabolic process, 3'-5' exonucleolytic nonsense-mediated decay"/>
    <property type="evidence" value="ECO:0007669"/>
    <property type="project" value="TreeGrafter"/>
</dbReference>
<dbReference type="PANTHER" id="PTHR12131:SF1">
    <property type="entry name" value="ATP-DEPENDENT RNA HELICASE SUPV3L1, MITOCHONDRIAL-RELATED"/>
    <property type="match status" value="1"/>
</dbReference>
<dbReference type="InterPro" id="IPR027417">
    <property type="entry name" value="P-loop_NTPase"/>
</dbReference>
<dbReference type="GO" id="GO:0055087">
    <property type="term" value="C:Ski complex"/>
    <property type="evidence" value="ECO:0007669"/>
    <property type="project" value="TreeGrafter"/>
</dbReference>
<dbReference type="SMART" id="SM00487">
    <property type="entry name" value="DEXDc"/>
    <property type="match status" value="1"/>
</dbReference>
<protein>
    <submittedName>
        <fullName evidence="8">DEAD/DEAH box helicase</fullName>
    </submittedName>
</protein>
<feature type="compositionally biased region" description="Polar residues" evidence="5">
    <location>
        <begin position="26"/>
        <end position="39"/>
    </location>
</feature>
<dbReference type="InterPro" id="IPR011545">
    <property type="entry name" value="DEAD/DEAH_box_helicase_dom"/>
</dbReference>
<dbReference type="PROSITE" id="PS51194">
    <property type="entry name" value="HELICASE_CTER"/>
    <property type="match status" value="1"/>
</dbReference>
<keyword evidence="3 8" id="KW-0347">Helicase</keyword>
<dbReference type="Pfam" id="PF00271">
    <property type="entry name" value="Helicase_C"/>
    <property type="match status" value="1"/>
</dbReference>
<evidence type="ECO:0000256" key="1">
    <source>
        <dbReference type="ARBA" id="ARBA00022741"/>
    </source>
</evidence>
<evidence type="ECO:0000256" key="5">
    <source>
        <dbReference type="SAM" id="MobiDB-lite"/>
    </source>
</evidence>
<keyword evidence="9" id="KW-1185">Reference proteome</keyword>
<evidence type="ECO:0000259" key="7">
    <source>
        <dbReference type="PROSITE" id="PS51194"/>
    </source>
</evidence>
<evidence type="ECO:0000256" key="4">
    <source>
        <dbReference type="ARBA" id="ARBA00022840"/>
    </source>
</evidence>
<dbReference type="EMBL" id="CP045875">
    <property type="protein sequence ID" value="QGG47031.1"/>
    <property type="molecule type" value="Genomic_DNA"/>
</dbReference>
<dbReference type="InterPro" id="IPR001650">
    <property type="entry name" value="Helicase_C-like"/>
</dbReference>
<dbReference type="InterPro" id="IPR050699">
    <property type="entry name" value="RNA-DNA_Helicase"/>
</dbReference>
<dbReference type="GO" id="GO:0005524">
    <property type="term" value="F:ATP binding"/>
    <property type="evidence" value="ECO:0007669"/>
    <property type="project" value="UniProtKB-KW"/>
</dbReference>
<dbReference type="Pfam" id="PF00270">
    <property type="entry name" value="DEAD"/>
    <property type="match status" value="1"/>
</dbReference>
<dbReference type="Gene3D" id="3.40.50.300">
    <property type="entry name" value="P-loop containing nucleotide triphosphate hydrolases"/>
    <property type="match status" value="2"/>
</dbReference>
<dbReference type="InterPro" id="IPR014001">
    <property type="entry name" value="Helicase_ATP-bd"/>
</dbReference>
<organism evidence="8 9">
    <name type="scientific">Heliorestis convoluta</name>
    <dbReference type="NCBI Taxonomy" id="356322"/>
    <lineage>
        <taxon>Bacteria</taxon>
        <taxon>Bacillati</taxon>
        <taxon>Bacillota</taxon>
        <taxon>Clostridia</taxon>
        <taxon>Eubacteriales</taxon>
        <taxon>Heliobacteriaceae</taxon>
        <taxon>Heliorestis</taxon>
    </lineage>
</organism>
<dbReference type="OrthoDB" id="9807155at2"/>
<keyword evidence="2" id="KW-0378">Hydrolase</keyword>
<evidence type="ECO:0000256" key="2">
    <source>
        <dbReference type="ARBA" id="ARBA00022801"/>
    </source>
</evidence>
<keyword evidence="1" id="KW-0547">Nucleotide-binding</keyword>
<dbReference type="RefSeq" id="WP_153724494.1">
    <property type="nucleotide sequence ID" value="NZ_CP045875.1"/>
</dbReference>
<dbReference type="GO" id="GO:0016787">
    <property type="term" value="F:hydrolase activity"/>
    <property type="evidence" value="ECO:0007669"/>
    <property type="project" value="UniProtKB-KW"/>
</dbReference>